<keyword evidence="2" id="KW-0489">Methyltransferase</keyword>
<dbReference type="InterPro" id="IPR029063">
    <property type="entry name" value="SAM-dependent_MTases_sf"/>
</dbReference>
<dbReference type="Proteomes" id="UP000002457">
    <property type="component" value="Chromosome"/>
</dbReference>
<organism evidence="2 3">
    <name type="scientific">Methanosphaerula palustris (strain ATCC BAA-1556 / DSM 19958 / E1-9c)</name>
    <dbReference type="NCBI Taxonomy" id="521011"/>
    <lineage>
        <taxon>Archaea</taxon>
        <taxon>Methanobacteriati</taxon>
        <taxon>Methanobacteriota</taxon>
        <taxon>Stenosarchaea group</taxon>
        <taxon>Methanomicrobia</taxon>
        <taxon>Methanomicrobiales</taxon>
        <taxon>Methanoregulaceae</taxon>
        <taxon>Methanosphaerula</taxon>
    </lineage>
</organism>
<dbReference type="PANTHER" id="PTHR43861">
    <property type="entry name" value="TRANS-ACONITATE 2-METHYLTRANSFERASE-RELATED"/>
    <property type="match status" value="1"/>
</dbReference>
<dbReference type="GeneID" id="25394134"/>
<dbReference type="CDD" id="cd02440">
    <property type="entry name" value="AdoMet_MTases"/>
    <property type="match status" value="1"/>
</dbReference>
<dbReference type="STRING" id="521011.Mpal_1130"/>
<dbReference type="eggNOG" id="arCOG01783">
    <property type="taxonomic scope" value="Archaea"/>
</dbReference>
<dbReference type="EMBL" id="CP001338">
    <property type="protein sequence ID" value="ACL16473.1"/>
    <property type="molecule type" value="Genomic_DNA"/>
</dbReference>
<feature type="domain" description="Methyltransferase" evidence="1">
    <location>
        <begin position="37"/>
        <end position="161"/>
    </location>
</feature>
<evidence type="ECO:0000313" key="2">
    <source>
        <dbReference type="EMBL" id="ACL16473.1"/>
    </source>
</evidence>
<dbReference type="Gene3D" id="3.40.50.150">
    <property type="entry name" value="Vaccinia Virus protein VP39"/>
    <property type="match status" value="1"/>
</dbReference>
<evidence type="ECO:0000259" key="1">
    <source>
        <dbReference type="Pfam" id="PF13847"/>
    </source>
</evidence>
<gene>
    <name evidence="2" type="ordered locus">Mpal_1130</name>
</gene>
<sequence>MTESITKFDTPVLAERYDQISDSQFDNGVQLIQELGIKKGDRILDVGCGTGRLIEHIINTFGDSVEIVGLEPSEYRIKIAQQKVTPFPNVTFQLGSDKDLHNFADNSFDIVYINSVFHHIPNVAAKAAALVYIHRILKPGGKLGISDPNKDVPGLLRDITKEVVESHGLHYKQEKLISPKSLSSLLISSGLDIVKLDKVTKTRYYPTPQDALEFSEASNFGTYLSEIPEDQRELIKSDIAEKLVHYKTEKGVEHTLGRIFVIAQKKANN</sequence>
<reference evidence="2 3" key="1">
    <citation type="journal article" date="2015" name="Genome Announc.">
        <title>Complete Genome Sequence of Methanosphaerula palustris E1-9CT, a Hydrogenotrophic Methanogen Isolated from a Minerotrophic Fen Peatland.</title>
        <authorList>
            <person name="Cadillo-Quiroz H."/>
            <person name="Browne P."/>
            <person name="Kyrpides N."/>
            <person name="Woyke T."/>
            <person name="Goodwin L."/>
            <person name="Detter C."/>
            <person name="Yavitt J.B."/>
            <person name="Zinder S.H."/>
        </authorList>
    </citation>
    <scope>NUCLEOTIDE SEQUENCE [LARGE SCALE GENOMIC DNA]</scope>
    <source>
        <strain evidence="3">ATCC BAA-1556 / DSM 19958 / E1-9c</strain>
    </source>
</reference>
<dbReference type="AlphaFoldDB" id="B8GH68"/>
<dbReference type="InterPro" id="IPR025714">
    <property type="entry name" value="Methyltranfer_dom"/>
</dbReference>
<name>B8GH68_METPE</name>
<accession>B8GH68</accession>
<dbReference type="OrthoDB" id="57427at2157"/>
<dbReference type="GO" id="GO:0032259">
    <property type="term" value="P:methylation"/>
    <property type="evidence" value="ECO:0007669"/>
    <property type="project" value="UniProtKB-KW"/>
</dbReference>
<dbReference type="HOGENOM" id="CLU_037990_2_7_2"/>
<keyword evidence="3" id="KW-1185">Reference proteome</keyword>
<dbReference type="KEGG" id="mpl:Mpal_1130"/>
<dbReference type="RefSeq" id="WP_012617792.1">
    <property type="nucleotide sequence ID" value="NC_011832.1"/>
</dbReference>
<evidence type="ECO:0000313" key="3">
    <source>
        <dbReference type="Proteomes" id="UP000002457"/>
    </source>
</evidence>
<protein>
    <submittedName>
        <fullName evidence="2">Methyltransferase type 11</fullName>
    </submittedName>
</protein>
<dbReference type="GO" id="GO:0008168">
    <property type="term" value="F:methyltransferase activity"/>
    <property type="evidence" value="ECO:0007669"/>
    <property type="project" value="UniProtKB-KW"/>
</dbReference>
<keyword evidence="2" id="KW-0808">Transferase</keyword>
<dbReference type="Pfam" id="PF13847">
    <property type="entry name" value="Methyltransf_31"/>
    <property type="match status" value="1"/>
</dbReference>
<proteinExistence type="predicted"/>
<dbReference type="SUPFAM" id="SSF53335">
    <property type="entry name" value="S-adenosyl-L-methionine-dependent methyltransferases"/>
    <property type="match status" value="1"/>
</dbReference>